<sequence length="127" mass="15242">MKSRILSVLKKTKNETKKSADTEDIREICEDKRGNTVWNVGDIVKVCYFVKKTWKHYIGIIETKDNLRHIYSITFYKTIKKDGLKFDKNRRKDKDEVPYANIVKKIRLIQIKPDMYILEEDEDKDHF</sequence>
<accession>A0A0L7KW80</accession>
<proteinExistence type="predicted"/>
<dbReference type="EMBL" id="JTDY01005171">
    <property type="protein sequence ID" value="KOB67294.1"/>
    <property type="molecule type" value="Genomic_DNA"/>
</dbReference>
<keyword evidence="2" id="KW-1185">Reference proteome</keyword>
<dbReference type="AlphaFoldDB" id="A0A0L7KW80"/>
<name>A0A0L7KW80_OPEBR</name>
<evidence type="ECO:0000313" key="1">
    <source>
        <dbReference type="EMBL" id="KOB67294.1"/>
    </source>
</evidence>
<comment type="caution">
    <text evidence="1">The sequence shown here is derived from an EMBL/GenBank/DDBJ whole genome shotgun (WGS) entry which is preliminary data.</text>
</comment>
<reference evidence="1 2" key="1">
    <citation type="journal article" date="2015" name="Genome Biol. Evol.">
        <title>The genome of winter moth (Operophtera brumata) provides a genomic perspective on sexual dimorphism and phenology.</title>
        <authorList>
            <person name="Derks M.F."/>
            <person name="Smit S."/>
            <person name="Salis L."/>
            <person name="Schijlen E."/>
            <person name="Bossers A."/>
            <person name="Mateman C."/>
            <person name="Pijl A.S."/>
            <person name="de Ridder D."/>
            <person name="Groenen M.A."/>
            <person name="Visser M.E."/>
            <person name="Megens H.J."/>
        </authorList>
    </citation>
    <scope>NUCLEOTIDE SEQUENCE [LARGE SCALE GENOMIC DNA]</scope>
    <source>
        <strain evidence="1">WM2013NL</strain>
        <tissue evidence="1">Head and thorax</tissue>
    </source>
</reference>
<organism evidence="1 2">
    <name type="scientific">Operophtera brumata</name>
    <name type="common">Winter moth</name>
    <name type="synonym">Phalaena brumata</name>
    <dbReference type="NCBI Taxonomy" id="104452"/>
    <lineage>
        <taxon>Eukaryota</taxon>
        <taxon>Metazoa</taxon>
        <taxon>Ecdysozoa</taxon>
        <taxon>Arthropoda</taxon>
        <taxon>Hexapoda</taxon>
        <taxon>Insecta</taxon>
        <taxon>Pterygota</taxon>
        <taxon>Neoptera</taxon>
        <taxon>Endopterygota</taxon>
        <taxon>Lepidoptera</taxon>
        <taxon>Glossata</taxon>
        <taxon>Ditrysia</taxon>
        <taxon>Geometroidea</taxon>
        <taxon>Geometridae</taxon>
        <taxon>Larentiinae</taxon>
        <taxon>Operophtera</taxon>
    </lineage>
</organism>
<gene>
    <name evidence="1" type="ORF">OBRU01_19992</name>
</gene>
<evidence type="ECO:0000313" key="2">
    <source>
        <dbReference type="Proteomes" id="UP000037510"/>
    </source>
</evidence>
<protein>
    <submittedName>
        <fullName evidence="1">Uncharacterized protein</fullName>
    </submittedName>
</protein>
<dbReference type="Proteomes" id="UP000037510">
    <property type="component" value="Unassembled WGS sequence"/>
</dbReference>